<dbReference type="EMBL" id="JNUP01000063">
    <property type="protein sequence ID" value="KGE72037.1"/>
    <property type="molecule type" value="Genomic_DNA"/>
</dbReference>
<accession>A0A098QZX3</accession>
<dbReference type="Gene3D" id="3.40.50.2300">
    <property type="match status" value="1"/>
</dbReference>
<dbReference type="InterPro" id="IPR001789">
    <property type="entry name" value="Sig_transdc_resp-reg_receiver"/>
</dbReference>
<dbReference type="SMART" id="SM00448">
    <property type="entry name" value="REC"/>
    <property type="match status" value="1"/>
</dbReference>
<evidence type="ECO:0000256" key="1">
    <source>
        <dbReference type="ARBA" id="ARBA00022801"/>
    </source>
</evidence>
<feature type="modified residue" description="4-aspartylphosphate" evidence="2">
    <location>
        <position position="64"/>
    </location>
</feature>
<reference evidence="4 5" key="1">
    <citation type="submission" date="2014-05" db="EMBL/GenBank/DDBJ databases">
        <title>De novo Genome Sequence of Spirocheata sp.</title>
        <authorList>
            <person name="Shivani Y."/>
            <person name="Subhash Y."/>
            <person name="Tushar L."/>
            <person name="Sasikala C."/>
            <person name="Ramana C.V."/>
        </authorList>
    </citation>
    <scope>NUCLEOTIDE SEQUENCE [LARGE SCALE GENOMIC DNA]</scope>
    <source>
        <strain evidence="4 5">JC230</strain>
    </source>
</reference>
<evidence type="ECO:0000313" key="5">
    <source>
        <dbReference type="Proteomes" id="UP000029692"/>
    </source>
</evidence>
<name>A0A098QZX3_9SPIO</name>
<dbReference type="PANTHER" id="PTHR43156:SF2">
    <property type="entry name" value="STAGE II SPORULATION PROTEIN E"/>
    <property type="match status" value="1"/>
</dbReference>
<feature type="domain" description="Response regulatory" evidence="3">
    <location>
        <begin position="9"/>
        <end position="129"/>
    </location>
</feature>
<dbReference type="GO" id="GO:0000160">
    <property type="term" value="P:phosphorelay signal transduction system"/>
    <property type="evidence" value="ECO:0007669"/>
    <property type="project" value="InterPro"/>
</dbReference>
<dbReference type="STRING" id="1480694.DC28_07970"/>
<keyword evidence="2" id="KW-0597">Phosphoprotein</keyword>
<dbReference type="Pfam" id="PF07228">
    <property type="entry name" value="SpoIIE"/>
    <property type="match status" value="1"/>
</dbReference>
<dbReference type="InterPro" id="IPR036457">
    <property type="entry name" value="PPM-type-like_dom_sf"/>
</dbReference>
<dbReference type="SUPFAM" id="SSF52172">
    <property type="entry name" value="CheY-like"/>
    <property type="match status" value="1"/>
</dbReference>
<dbReference type="eggNOG" id="COG2208">
    <property type="taxonomic scope" value="Bacteria"/>
</dbReference>
<dbReference type="SUPFAM" id="SSF81606">
    <property type="entry name" value="PP2C-like"/>
    <property type="match status" value="1"/>
</dbReference>
<sequence>MVQSQSKPLLVLVDDDIQVLRALEREIRLSLDHLGFAVLGFDDSLNCLDFLEAESYRVFLLISDLRMPRMRGSDLLERVHRDFPEILTILLTAYADLPDLQKAVSASIHGLIFKPWTSDQLQAEIIKAWDMYRFRREHRRMETQLKQQLLDAAQFQQQLFSAQIPEDSRYRFDIWYRPVDQYQVGGDLYEIVPLDNGRMLILLGDVSGHGIKPALVGAMVKTLYQGFLLDHSGQPAEDAPSPAALVSHLNRGVCSLMGDNRDILVAFTAMVIDPGTNTLTVCSAGQPPVFVLRDDSAIPLVSKDPAPGIMLSSRYRDIDYPLLTGDRVVLLTDGLIEDESQQKRLSREQMMTTLLRNSAGPLSAKALAKGFLMSLGSPDFKDDSTLIALEVLPVAVTS</sequence>
<dbReference type="SMART" id="SM00331">
    <property type="entry name" value="PP2C_SIG"/>
    <property type="match status" value="1"/>
</dbReference>
<gene>
    <name evidence="4" type="ORF">DC28_07970</name>
</gene>
<dbReference type="Proteomes" id="UP000029692">
    <property type="component" value="Unassembled WGS sequence"/>
</dbReference>
<dbReference type="InterPro" id="IPR011006">
    <property type="entry name" value="CheY-like_superfamily"/>
</dbReference>
<dbReference type="PROSITE" id="PS50110">
    <property type="entry name" value="RESPONSE_REGULATORY"/>
    <property type="match status" value="1"/>
</dbReference>
<comment type="caution">
    <text evidence="4">The sequence shown here is derived from an EMBL/GenBank/DDBJ whole genome shotgun (WGS) entry which is preliminary data.</text>
</comment>
<evidence type="ECO:0000256" key="2">
    <source>
        <dbReference type="PROSITE-ProRule" id="PRU00169"/>
    </source>
</evidence>
<evidence type="ECO:0000313" key="4">
    <source>
        <dbReference type="EMBL" id="KGE72037.1"/>
    </source>
</evidence>
<protein>
    <recommendedName>
        <fullName evidence="3">Response regulatory domain-containing protein</fullName>
    </recommendedName>
</protein>
<dbReference type="Pfam" id="PF00072">
    <property type="entry name" value="Response_reg"/>
    <property type="match status" value="1"/>
</dbReference>
<dbReference type="Gene3D" id="3.60.40.10">
    <property type="entry name" value="PPM-type phosphatase domain"/>
    <property type="match status" value="1"/>
</dbReference>
<dbReference type="InterPro" id="IPR001932">
    <property type="entry name" value="PPM-type_phosphatase-like_dom"/>
</dbReference>
<dbReference type="PANTHER" id="PTHR43156">
    <property type="entry name" value="STAGE II SPORULATION PROTEIN E-RELATED"/>
    <property type="match status" value="1"/>
</dbReference>
<keyword evidence="5" id="KW-1185">Reference proteome</keyword>
<dbReference type="GO" id="GO:0016791">
    <property type="term" value="F:phosphatase activity"/>
    <property type="evidence" value="ECO:0007669"/>
    <property type="project" value="TreeGrafter"/>
</dbReference>
<keyword evidence="1" id="KW-0378">Hydrolase</keyword>
<proteinExistence type="predicted"/>
<evidence type="ECO:0000259" key="3">
    <source>
        <dbReference type="PROSITE" id="PS50110"/>
    </source>
</evidence>
<organism evidence="4 5">
    <name type="scientific">Spirochaeta lutea</name>
    <dbReference type="NCBI Taxonomy" id="1480694"/>
    <lineage>
        <taxon>Bacteria</taxon>
        <taxon>Pseudomonadati</taxon>
        <taxon>Spirochaetota</taxon>
        <taxon>Spirochaetia</taxon>
        <taxon>Spirochaetales</taxon>
        <taxon>Spirochaetaceae</taxon>
        <taxon>Spirochaeta</taxon>
    </lineage>
</organism>
<dbReference type="InterPro" id="IPR052016">
    <property type="entry name" value="Bact_Sigma-Reg"/>
</dbReference>
<dbReference type="eggNOG" id="COG3437">
    <property type="taxonomic scope" value="Bacteria"/>
</dbReference>
<dbReference type="RefSeq" id="WP_037547463.1">
    <property type="nucleotide sequence ID" value="NZ_JNUP01000063.1"/>
</dbReference>
<dbReference type="OrthoDB" id="369918at2"/>
<dbReference type="AlphaFoldDB" id="A0A098QZX3"/>